<dbReference type="EMBL" id="NIRI02000042">
    <property type="protein sequence ID" value="KAG5447667.1"/>
    <property type="molecule type" value="Genomic_DNA"/>
</dbReference>
<keyword evidence="3" id="KW-1185">Reference proteome</keyword>
<sequence>MFCFRTKKSPKRAYIEEELFRPKQSATRKHTSTPPAAKSHFKAVTGPIPKVPLPPPPIHAPAPEPAPPLKNWSNEKDGDTKKSKAGDADQPRSEGKRVLSREELRRLQHQSNLQLYKYSLPLLAER</sequence>
<evidence type="ECO:0000313" key="2">
    <source>
        <dbReference type="EMBL" id="KAG5447667.1"/>
    </source>
</evidence>
<feature type="compositionally biased region" description="Basic residues" evidence="1">
    <location>
        <begin position="1"/>
        <end position="11"/>
    </location>
</feature>
<dbReference type="OrthoDB" id="6251026at2759"/>
<comment type="caution">
    <text evidence="2">The sequence shown here is derived from an EMBL/GenBank/DDBJ whole genome shotgun (WGS) entry which is preliminary data.</text>
</comment>
<organism evidence="2 3">
    <name type="scientific">Clonorchis sinensis</name>
    <name type="common">Chinese liver fluke</name>
    <dbReference type="NCBI Taxonomy" id="79923"/>
    <lineage>
        <taxon>Eukaryota</taxon>
        <taxon>Metazoa</taxon>
        <taxon>Spiralia</taxon>
        <taxon>Lophotrochozoa</taxon>
        <taxon>Platyhelminthes</taxon>
        <taxon>Trematoda</taxon>
        <taxon>Digenea</taxon>
        <taxon>Opisthorchiida</taxon>
        <taxon>Opisthorchiata</taxon>
        <taxon>Opisthorchiidae</taxon>
        <taxon>Clonorchis</taxon>
    </lineage>
</organism>
<dbReference type="InParanoid" id="A0A3R7FPG5"/>
<dbReference type="Proteomes" id="UP000286415">
    <property type="component" value="Unassembled WGS sequence"/>
</dbReference>
<protein>
    <submittedName>
        <fullName evidence="2">Uncharacterized protein</fullName>
    </submittedName>
</protein>
<gene>
    <name evidence="2" type="ORF">CSKR_112122</name>
</gene>
<feature type="compositionally biased region" description="Pro residues" evidence="1">
    <location>
        <begin position="49"/>
        <end position="68"/>
    </location>
</feature>
<proteinExistence type="predicted"/>
<accession>A0A3R7FPG5</accession>
<reference evidence="2 3" key="1">
    <citation type="journal article" date="2018" name="Biotechnol. Adv.">
        <title>Improved genomic resources and new bioinformatic workflow for the carcinogenic parasite Clonorchis sinensis: Biotechnological implications.</title>
        <authorList>
            <person name="Wang D."/>
            <person name="Korhonen P.K."/>
            <person name="Gasser R.B."/>
            <person name="Young N.D."/>
        </authorList>
    </citation>
    <scope>NUCLEOTIDE SEQUENCE [LARGE SCALE GENOMIC DNA]</scope>
    <source>
        <strain evidence="2">Cs-k2</strain>
    </source>
</reference>
<dbReference type="AlphaFoldDB" id="A0A3R7FPG5"/>
<evidence type="ECO:0000313" key="3">
    <source>
        <dbReference type="Proteomes" id="UP000286415"/>
    </source>
</evidence>
<name>A0A3R7FPG5_CLOSI</name>
<evidence type="ECO:0000256" key="1">
    <source>
        <dbReference type="SAM" id="MobiDB-lite"/>
    </source>
</evidence>
<feature type="region of interest" description="Disordered" evidence="1">
    <location>
        <begin position="1"/>
        <end position="112"/>
    </location>
</feature>
<reference evidence="2 3" key="2">
    <citation type="journal article" date="2021" name="Genomics">
        <title>High-quality reference genome for Clonorchis sinensis.</title>
        <authorList>
            <person name="Young N.D."/>
            <person name="Stroehlein A.J."/>
            <person name="Kinkar L."/>
            <person name="Wang T."/>
            <person name="Sohn W.M."/>
            <person name="Chang B.C.H."/>
            <person name="Kaur P."/>
            <person name="Weisz D."/>
            <person name="Dudchenko O."/>
            <person name="Aiden E.L."/>
            <person name="Korhonen P.K."/>
            <person name="Gasser R.B."/>
        </authorList>
    </citation>
    <scope>NUCLEOTIDE SEQUENCE [LARGE SCALE GENOMIC DNA]</scope>
    <source>
        <strain evidence="2">Cs-k2</strain>
    </source>
</reference>
<feature type="compositionally biased region" description="Basic and acidic residues" evidence="1">
    <location>
        <begin position="73"/>
        <end position="106"/>
    </location>
</feature>